<protein>
    <submittedName>
        <fullName evidence="3">Excinuclease ABC C subunit domain-containing protein</fullName>
    </submittedName>
</protein>
<dbReference type="InterPro" id="IPR000305">
    <property type="entry name" value="GIY-YIG_endonuc"/>
</dbReference>
<dbReference type="PANTHER" id="PTHR34477:SF1">
    <property type="entry name" value="UPF0213 PROTEIN YHBQ"/>
    <property type="match status" value="1"/>
</dbReference>
<evidence type="ECO:0000259" key="2">
    <source>
        <dbReference type="PROSITE" id="PS50164"/>
    </source>
</evidence>
<dbReference type="Gene3D" id="3.40.1440.10">
    <property type="entry name" value="GIY-YIG endonuclease"/>
    <property type="match status" value="1"/>
</dbReference>
<dbReference type="AlphaFoldDB" id="A0A2X4VWT7"/>
<dbReference type="CDD" id="cd10456">
    <property type="entry name" value="GIY-YIG_UPF0213"/>
    <property type="match status" value="1"/>
</dbReference>
<evidence type="ECO:0000313" key="3">
    <source>
        <dbReference type="EMBL" id="SQI51112.1"/>
    </source>
</evidence>
<dbReference type="RefSeq" id="WP_066146135.1">
    <property type="nucleotide sequence ID" value="NZ_CBCSGM010000010.1"/>
</dbReference>
<evidence type="ECO:0000256" key="1">
    <source>
        <dbReference type="ARBA" id="ARBA00007435"/>
    </source>
</evidence>
<feature type="domain" description="GIY-YIG" evidence="2">
    <location>
        <begin position="5"/>
        <end position="80"/>
    </location>
</feature>
<dbReference type="PROSITE" id="PS50164">
    <property type="entry name" value="GIY_YIG"/>
    <property type="match status" value="1"/>
</dbReference>
<dbReference type="STRING" id="1348624.GCA_001591545_03854"/>
<name>A0A2X4VWT7_LEDLE</name>
<reference evidence="3 4" key="1">
    <citation type="submission" date="2018-06" db="EMBL/GenBank/DDBJ databases">
        <authorList>
            <consortium name="Pathogen Informatics"/>
            <person name="Doyle S."/>
        </authorList>
    </citation>
    <scope>NUCLEOTIDE SEQUENCE [LARGE SCALE GENOMIC DNA]</scope>
    <source>
        <strain evidence="3 4">NCTC4824</strain>
    </source>
</reference>
<dbReference type="InterPro" id="IPR050190">
    <property type="entry name" value="UPF0213_domain"/>
</dbReference>
<dbReference type="Pfam" id="PF01541">
    <property type="entry name" value="GIY-YIG"/>
    <property type="match status" value="1"/>
</dbReference>
<organism evidence="3 4">
    <name type="scientific">Lederbergia lenta</name>
    <name type="common">Bacillus lentus</name>
    <dbReference type="NCBI Taxonomy" id="1467"/>
    <lineage>
        <taxon>Bacteria</taxon>
        <taxon>Bacillati</taxon>
        <taxon>Bacillota</taxon>
        <taxon>Bacilli</taxon>
        <taxon>Bacillales</taxon>
        <taxon>Bacillaceae</taxon>
        <taxon>Lederbergia</taxon>
    </lineage>
</organism>
<dbReference type="EMBL" id="LS483476">
    <property type="protein sequence ID" value="SQI51112.1"/>
    <property type="molecule type" value="Genomic_DNA"/>
</dbReference>
<dbReference type="SUPFAM" id="SSF82771">
    <property type="entry name" value="GIY-YIG endonuclease"/>
    <property type="match status" value="1"/>
</dbReference>
<dbReference type="KEGG" id="blen:NCTC4824_00041"/>
<accession>A0A2X4VWT7</accession>
<keyword evidence="4" id="KW-1185">Reference proteome</keyword>
<comment type="similarity">
    <text evidence="1">Belongs to the UPF0213 family.</text>
</comment>
<dbReference type="InterPro" id="IPR035901">
    <property type="entry name" value="GIY-YIG_endonuc_sf"/>
</dbReference>
<dbReference type="Proteomes" id="UP000249134">
    <property type="component" value="Chromosome 1"/>
</dbReference>
<proteinExistence type="inferred from homology"/>
<sequence>MGKKNKHFFYVLECSDGSFYGGYTIDPIRRLAQHNNGKGAKYTRMKAPVKMIYTAEYDDKTAAMRAEYAFKQLPRLKKEQFLREAGEWDENSKEL</sequence>
<dbReference type="PANTHER" id="PTHR34477">
    <property type="entry name" value="UPF0213 PROTEIN YHBQ"/>
    <property type="match status" value="1"/>
</dbReference>
<gene>
    <name evidence="3" type="ORF">NCTC4824_00041</name>
</gene>
<evidence type="ECO:0000313" key="4">
    <source>
        <dbReference type="Proteomes" id="UP000249134"/>
    </source>
</evidence>